<reference evidence="2 4" key="1">
    <citation type="journal article" date="2004" name="Proc. Natl. Acad. Sci. U.S.A.">
        <title>Genome sequence of Picrophilus torridus and its implications for life around pH 0.</title>
        <authorList>
            <person name="Futterer O."/>
            <person name="Angelov A."/>
            <person name="Liesegang H."/>
            <person name="Gottschalk G."/>
            <person name="Schleper C."/>
            <person name="Schepers B."/>
            <person name="Dock C."/>
            <person name="Antranikian G."/>
            <person name="Liebl W."/>
        </authorList>
    </citation>
    <scope>NUCLEOTIDE SEQUENCE [LARGE SCALE GENOMIC DNA]</scope>
    <source>
        <strain evidence="4">ATCC 700027 / DSM 9790 / JCM 10055 / NBRC 100828</strain>
        <strain evidence="2">DSM 9790</strain>
    </source>
</reference>
<dbReference type="KEGG" id="pto:PTO0567"/>
<accession>A0A8G2L7Q3</accession>
<dbReference type="AlphaFoldDB" id="Q6L1K0"/>
<keyword evidence="1" id="KW-1133">Transmembrane helix</keyword>
<organism evidence="2 4">
    <name type="scientific">Picrophilus torridus (strain ATCC 700027 / DSM 9790 / JCM 10055 / NBRC 100828 / KAW 2/3)</name>
    <dbReference type="NCBI Taxonomy" id="1122961"/>
    <lineage>
        <taxon>Archaea</taxon>
        <taxon>Methanobacteriati</taxon>
        <taxon>Thermoplasmatota</taxon>
        <taxon>Thermoplasmata</taxon>
        <taxon>Thermoplasmatales</taxon>
        <taxon>Picrophilaceae</taxon>
        <taxon>Picrophilus</taxon>
    </lineage>
</organism>
<dbReference type="PaxDb" id="263820-PTO0567"/>
<dbReference type="RefSeq" id="WP_011177368.1">
    <property type="nucleotide sequence ID" value="NC_005877.1"/>
</dbReference>
<reference evidence="3 5" key="3">
    <citation type="submission" date="2017-04" db="EMBL/GenBank/DDBJ databases">
        <authorList>
            <person name="Varghese N."/>
            <person name="Submissions S."/>
        </authorList>
    </citation>
    <scope>NUCLEOTIDE SEQUENCE [LARGE SCALE GENOMIC DNA]</scope>
    <source>
        <strain evidence="3 5">DSM 9789</strain>
    </source>
</reference>
<dbReference type="STRING" id="263820.PTO0567"/>
<dbReference type="eggNOG" id="arCOG07356">
    <property type="taxonomic scope" value="Archaea"/>
</dbReference>
<keyword evidence="5" id="KW-1185">Reference proteome</keyword>
<dbReference type="Proteomes" id="UP000000438">
    <property type="component" value="Chromosome"/>
</dbReference>
<dbReference type="InParanoid" id="Q6L1K0"/>
<feature type="transmembrane region" description="Helical" evidence="1">
    <location>
        <begin position="36"/>
        <end position="55"/>
    </location>
</feature>
<feature type="transmembrane region" description="Helical" evidence="1">
    <location>
        <begin position="62"/>
        <end position="84"/>
    </location>
</feature>
<evidence type="ECO:0000313" key="5">
    <source>
        <dbReference type="Proteomes" id="UP000192315"/>
    </source>
</evidence>
<dbReference type="GeneID" id="2845185"/>
<keyword evidence="1" id="KW-0812">Transmembrane</keyword>
<gene>
    <name evidence="2" type="ordered locus">PTO0567</name>
    <name evidence="3" type="ORF">SAMN02745355_0428</name>
</gene>
<dbReference type="EMBL" id="AE017261">
    <property type="protein sequence ID" value="AAT43152.1"/>
    <property type="molecule type" value="Genomic_DNA"/>
</dbReference>
<evidence type="ECO:0000313" key="2">
    <source>
        <dbReference type="EMBL" id="AAT43152.1"/>
    </source>
</evidence>
<evidence type="ECO:0000256" key="1">
    <source>
        <dbReference type="SAM" id="Phobius"/>
    </source>
</evidence>
<dbReference type="EMBL" id="FWYE01000001">
    <property type="protein sequence ID" value="SMD30540.1"/>
    <property type="molecule type" value="Genomic_DNA"/>
</dbReference>
<keyword evidence="1" id="KW-0472">Membrane</keyword>
<proteinExistence type="predicted"/>
<sequence length="238" mass="26954">MNQYIKKNRGLFSIIFSVLLGAGVFTLSIYVPYAVYLVILLPVFIFLIMHFLGLYKLRQRLLAGAIIIILITMIFGGIYTNYIYTLGGTEKANINGTEVETIIVPYSGYTGLHNITALTSYNGSLNNSYLEIISETSNCRFNITYNSSNAISIDGMRGMYYTVNLPRGLYYVVYKVNKNYYIDSVGPVNTSESSLYTYATYAILIKYLLIVIVLYLIGVFFASYIQRSAKRNDINKDR</sequence>
<feature type="transmembrane region" description="Helical" evidence="1">
    <location>
        <begin position="12"/>
        <end position="30"/>
    </location>
</feature>
<evidence type="ECO:0000313" key="4">
    <source>
        <dbReference type="Proteomes" id="UP000000438"/>
    </source>
</evidence>
<protein>
    <submittedName>
        <fullName evidence="2">Hypothetical membrane spanning protein</fullName>
    </submittedName>
</protein>
<accession>Q6L1K0</accession>
<feature type="transmembrane region" description="Helical" evidence="1">
    <location>
        <begin position="198"/>
        <end position="222"/>
    </location>
</feature>
<name>Q6L1K0_PICTO</name>
<reference evidence="2" key="2">
    <citation type="submission" date="2004-02" db="EMBL/GenBank/DDBJ databases">
        <authorList>
            <person name="Fuetterer O."/>
            <person name="Angelov A."/>
            <person name="Liesegang H."/>
            <person name="Gottschalk G."/>
            <person name="Schleper C."/>
            <person name="Schepers B."/>
            <person name="Dock C."/>
            <person name="Antranikian G."/>
            <person name="Liebl W."/>
        </authorList>
    </citation>
    <scope>NUCLEOTIDE SEQUENCE</scope>
    <source>
        <strain evidence="2">DSM 9790</strain>
    </source>
</reference>
<dbReference type="Proteomes" id="UP000192315">
    <property type="component" value="Unassembled WGS sequence"/>
</dbReference>
<dbReference type="HOGENOM" id="CLU_1163831_0_0_2"/>
<evidence type="ECO:0000313" key="3">
    <source>
        <dbReference type="EMBL" id="SMD30540.1"/>
    </source>
</evidence>